<keyword evidence="2 5" id="KW-0812">Transmembrane</keyword>
<accession>A0A9D1N7U6</accession>
<dbReference type="Proteomes" id="UP000824130">
    <property type="component" value="Unassembled WGS sequence"/>
</dbReference>
<dbReference type="Pfam" id="PF02535">
    <property type="entry name" value="Zip"/>
    <property type="match status" value="1"/>
</dbReference>
<dbReference type="AlphaFoldDB" id="A0A9D1N7U6"/>
<evidence type="ECO:0000256" key="1">
    <source>
        <dbReference type="ARBA" id="ARBA00004141"/>
    </source>
</evidence>
<sequence>MALSVTFFLGIFIMVGAVIARQAKNKALVEQLSISIAFGTMTALALTDLMPEAVENLGNDNMYVMYFGVAAGILVLKLLDRFIPDHDSVRGFDHQCTDANVIHIGIISSVAIILHNVIEGMAVYSISSESLHLGLLVSIGVGLHNVPMGMVIYSTLSREKRGRKIALLLAASLSTFVGGLLMKMMWSMIDDFITGILISLTLGMIVYIVLFELLVHLMHTKNKLLSAAGVAIGVAIILVSGLFG</sequence>
<evidence type="ECO:0000313" key="7">
    <source>
        <dbReference type="Proteomes" id="UP000824130"/>
    </source>
</evidence>
<dbReference type="GO" id="GO:0005385">
    <property type="term" value="F:zinc ion transmembrane transporter activity"/>
    <property type="evidence" value="ECO:0007669"/>
    <property type="project" value="TreeGrafter"/>
</dbReference>
<evidence type="ECO:0000256" key="4">
    <source>
        <dbReference type="ARBA" id="ARBA00023136"/>
    </source>
</evidence>
<reference evidence="6" key="1">
    <citation type="submission" date="2020-10" db="EMBL/GenBank/DDBJ databases">
        <authorList>
            <person name="Gilroy R."/>
        </authorList>
    </citation>
    <scope>NUCLEOTIDE SEQUENCE</scope>
    <source>
        <strain evidence="6">ChiSjej4B22-8349</strain>
    </source>
</reference>
<feature type="transmembrane region" description="Helical" evidence="5">
    <location>
        <begin position="165"/>
        <end position="186"/>
    </location>
</feature>
<reference evidence="6" key="2">
    <citation type="journal article" date="2021" name="PeerJ">
        <title>Extensive microbial diversity within the chicken gut microbiome revealed by metagenomics and culture.</title>
        <authorList>
            <person name="Gilroy R."/>
            <person name="Ravi A."/>
            <person name="Getino M."/>
            <person name="Pursley I."/>
            <person name="Horton D.L."/>
            <person name="Alikhan N.F."/>
            <person name="Baker D."/>
            <person name="Gharbi K."/>
            <person name="Hall N."/>
            <person name="Watson M."/>
            <person name="Adriaenssens E.M."/>
            <person name="Foster-Nyarko E."/>
            <person name="Jarju S."/>
            <person name="Secka A."/>
            <person name="Antonio M."/>
            <person name="Oren A."/>
            <person name="Chaudhuri R.R."/>
            <person name="La Ragione R."/>
            <person name="Hildebrand F."/>
            <person name="Pallen M.J."/>
        </authorList>
    </citation>
    <scope>NUCLEOTIDE SEQUENCE</scope>
    <source>
        <strain evidence="6">ChiSjej4B22-8349</strain>
    </source>
</reference>
<feature type="transmembrane region" description="Helical" evidence="5">
    <location>
        <begin position="224"/>
        <end position="243"/>
    </location>
</feature>
<gene>
    <name evidence="6" type="ORF">IAD25_05875</name>
</gene>
<feature type="transmembrane region" description="Helical" evidence="5">
    <location>
        <begin position="130"/>
        <end position="153"/>
    </location>
</feature>
<dbReference type="PANTHER" id="PTHR11040:SF205">
    <property type="entry name" value="ZINC TRANSPORTER ZUPT"/>
    <property type="match status" value="1"/>
</dbReference>
<comment type="subcellular location">
    <subcellularLocation>
        <location evidence="1">Membrane</location>
        <topology evidence="1">Multi-pass membrane protein</topology>
    </subcellularLocation>
</comment>
<dbReference type="InterPro" id="IPR003689">
    <property type="entry name" value="ZIP"/>
</dbReference>
<feature type="transmembrane region" description="Helical" evidence="5">
    <location>
        <begin position="63"/>
        <end position="79"/>
    </location>
</feature>
<dbReference type="GO" id="GO:0016020">
    <property type="term" value="C:membrane"/>
    <property type="evidence" value="ECO:0007669"/>
    <property type="project" value="UniProtKB-SubCell"/>
</dbReference>
<dbReference type="PANTHER" id="PTHR11040">
    <property type="entry name" value="ZINC/IRON TRANSPORTER"/>
    <property type="match status" value="1"/>
</dbReference>
<name>A0A9D1N7U6_9FIRM</name>
<organism evidence="6 7">
    <name type="scientific">Candidatus Allocopromorpha excrementipullorum</name>
    <dbReference type="NCBI Taxonomy" id="2840743"/>
    <lineage>
        <taxon>Bacteria</taxon>
        <taxon>Bacillati</taxon>
        <taxon>Bacillota</taxon>
        <taxon>Clostridia</taxon>
        <taxon>Eubacteriales</taxon>
        <taxon>Eubacteriaceae</taxon>
        <taxon>Eubacteriaceae incertae sedis</taxon>
        <taxon>Candidatus Allocopromorpha</taxon>
    </lineage>
</organism>
<evidence type="ECO:0000256" key="2">
    <source>
        <dbReference type="ARBA" id="ARBA00022692"/>
    </source>
</evidence>
<evidence type="ECO:0000256" key="5">
    <source>
        <dbReference type="SAM" id="Phobius"/>
    </source>
</evidence>
<proteinExistence type="predicted"/>
<feature type="transmembrane region" description="Helical" evidence="5">
    <location>
        <begin position="100"/>
        <end position="118"/>
    </location>
</feature>
<feature type="transmembrane region" description="Helical" evidence="5">
    <location>
        <begin position="192"/>
        <end position="217"/>
    </location>
</feature>
<evidence type="ECO:0000313" key="6">
    <source>
        <dbReference type="EMBL" id="HIU96226.1"/>
    </source>
</evidence>
<comment type="caution">
    <text evidence="6">The sequence shown here is derived from an EMBL/GenBank/DDBJ whole genome shotgun (WGS) entry which is preliminary data.</text>
</comment>
<keyword evidence="4 5" id="KW-0472">Membrane</keyword>
<protein>
    <submittedName>
        <fullName evidence="6">ZIP family metal transporter</fullName>
    </submittedName>
</protein>
<evidence type="ECO:0000256" key="3">
    <source>
        <dbReference type="ARBA" id="ARBA00022989"/>
    </source>
</evidence>
<dbReference type="EMBL" id="DVOB01000127">
    <property type="protein sequence ID" value="HIU96226.1"/>
    <property type="molecule type" value="Genomic_DNA"/>
</dbReference>
<keyword evidence="3 5" id="KW-1133">Transmembrane helix</keyword>